<dbReference type="AlphaFoldDB" id="A0A2K0X944"/>
<proteinExistence type="predicted"/>
<sequence length="115" mass="12999">MKVRILFCWAGNVYNWSGTWPFSCIPSPGDTLSIQSFVDKGYIKADEKDVVFEGSSTGRYRGLEVPLEGLLSNEYNTKVVSVNWTGTGIEIEVTTDIYQQRDDVGFNLWDEKGNF</sequence>
<protein>
    <submittedName>
        <fullName evidence="1">Uncharacterized protein</fullName>
    </submittedName>
</protein>
<dbReference type="EMBL" id="NBAX01000019">
    <property type="protein sequence ID" value="PNP90998.1"/>
    <property type="molecule type" value="Genomic_DNA"/>
</dbReference>
<name>A0A2K0X944_9BACT</name>
<evidence type="ECO:0000313" key="2">
    <source>
        <dbReference type="Proteomes" id="UP000236634"/>
    </source>
</evidence>
<comment type="caution">
    <text evidence="1">The sequence shown here is derived from an EMBL/GenBank/DDBJ whole genome shotgun (WGS) entry which is preliminary data.</text>
</comment>
<dbReference type="Proteomes" id="UP000236634">
    <property type="component" value="Unassembled WGS sequence"/>
</dbReference>
<evidence type="ECO:0000313" key="1">
    <source>
        <dbReference type="EMBL" id="PNP90998.1"/>
    </source>
</evidence>
<gene>
    <name evidence="1" type="ORF">BFS16_12405</name>
</gene>
<dbReference type="RefSeq" id="WP_103004203.1">
    <property type="nucleotide sequence ID" value="NZ_NBAX01000019.1"/>
</dbReference>
<reference evidence="1 2" key="1">
    <citation type="submission" date="2017-03" db="EMBL/GenBank/DDBJ databases">
        <authorList>
            <person name="Afonso C.L."/>
            <person name="Miller P.J."/>
            <person name="Scott M.A."/>
            <person name="Spackman E."/>
            <person name="Goraichik I."/>
            <person name="Dimitrov K.M."/>
            <person name="Suarez D.L."/>
            <person name="Swayne D.E."/>
        </authorList>
    </citation>
    <scope>NUCLEOTIDE SEQUENCE [LARGE SCALE GENOMIC DNA]</scope>
    <source>
        <strain evidence="1 2">DNF00076</strain>
    </source>
</reference>
<organism evidence="1 2">
    <name type="scientific">Hoylesella timonensis</name>
    <dbReference type="NCBI Taxonomy" id="386414"/>
    <lineage>
        <taxon>Bacteria</taxon>
        <taxon>Pseudomonadati</taxon>
        <taxon>Bacteroidota</taxon>
        <taxon>Bacteroidia</taxon>
        <taxon>Bacteroidales</taxon>
        <taxon>Prevotellaceae</taxon>
        <taxon>Hoylesella</taxon>
    </lineage>
</organism>
<accession>A0A2K0X944</accession>